<gene>
    <name evidence="2" type="ORF">CAL12_00595</name>
</gene>
<organism evidence="2 3">
    <name type="scientific">Bordetella genomosp. 8</name>
    <dbReference type="NCBI Taxonomy" id="1416806"/>
    <lineage>
        <taxon>Bacteria</taxon>
        <taxon>Pseudomonadati</taxon>
        <taxon>Pseudomonadota</taxon>
        <taxon>Betaproteobacteria</taxon>
        <taxon>Burkholderiales</taxon>
        <taxon>Alcaligenaceae</taxon>
        <taxon>Bordetella</taxon>
    </lineage>
</organism>
<reference evidence="2 3" key="1">
    <citation type="submission" date="2017-05" db="EMBL/GenBank/DDBJ databases">
        <title>Complete and WGS of Bordetella genogroups.</title>
        <authorList>
            <person name="Spilker T."/>
            <person name="LiPuma J."/>
        </authorList>
    </citation>
    <scope>NUCLEOTIDE SEQUENCE [LARGE SCALE GENOMIC DNA]</scope>
    <source>
        <strain evidence="2 3">AU19157</strain>
    </source>
</reference>
<dbReference type="PANTHER" id="PTHR11895">
    <property type="entry name" value="TRANSAMIDASE"/>
    <property type="match status" value="1"/>
</dbReference>
<keyword evidence="3" id="KW-1185">Reference proteome</keyword>
<dbReference type="InterPro" id="IPR023631">
    <property type="entry name" value="Amidase_dom"/>
</dbReference>
<evidence type="ECO:0000313" key="3">
    <source>
        <dbReference type="Proteomes" id="UP000194151"/>
    </source>
</evidence>
<dbReference type="AlphaFoldDB" id="A0A1W6YEH5"/>
<dbReference type="SUPFAM" id="SSF75304">
    <property type="entry name" value="Amidase signature (AS) enzymes"/>
    <property type="match status" value="1"/>
</dbReference>
<dbReference type="GO" id="GO:0003824">
    <property type="term" value="F:catalytic activity"/>
    <property type="evidence" value="ECO:0007669"/>
    <property type="project" value="InterPro"/>
</dbReference>
<dbReference type="STRING" id="1416806.CAL12_00595"/>
<evidence type="ECO:0000313" key="2">
    <source>
        <dbReference type="EMBL" id="ARP79467.1"/>
    </source>
</evidence>
<feature type="domain" description="Amidase" evidence="1">
    <location>
        <begin position="27"/>
        <end position="415"/>
    </location>
</feature>
<dbReference type="InterPro" id="IPR036928">
    <property type="entry name" value="AS_sf"/>
</dbReference>
<dbReference type="InterPro" id="IPR000120">
    <property type="entry name" value="Amidase"/>
</dbReference>
<name>A0A1W6YEH5_9BORD</name>
<dbReference type="Gene3D" id="3.90.1300.10">
    <property type="entry name" value="Amidase signature (AS) domain"/>
    <property type="match status" value="1"/>
</dbReference>
<dbReference type="Pfam" id="PF01425">
    <property type="entry name" value="Amidase"/>
    <property type="match status" value="1"/>
</dbReference>
<dbReference type="PANTHER" id="PTHR11895:SF151">
    <property type="entry name" value="GLUTAMYL-TRNA(GLN) AMIDOTRANSFERASE SUBUNIT A"/>
    <property type="match status" value="1"/>
</dbReference>
<proteinExistence type="predicted"/>
<evidence type="ECO:0000259" key="1">
    <source>
        <dbReference type="Pfam" id="PF01425"/>
    </source>
</evidence>
<protein>
    <submittedName>
        <fullName evidence="2">Amidase</fullName>
    </submittedName>
</protein>
<dbReference type="Proteomes" id="UP000194151">
    <property type="component" value="Chromosome"/>
</dbReference>
<dbReference type="EMBL" id="CP021108">
    <property type="protein sequence ID" value="ARP79467.1"/>
    <property type="molecule type" value="Genomic_DNA"/>
</dbReference>
<sequence>MAMVLNRLTALDAVRMLQRRELSAVQLLRACFARIEQRDDSVHAWAALDKDAALAHAQALDNGPITGPLHGLPFGVKDVFDTQEFPTTYGSAIYKDHRPEADAAAVTLCRQAGALVAGKTVSTEFATFQAPLTRNPHNTAYTPGGSSSGSAAAVADFMIPFALGTQTAASIVRPAAYCGVVGFKPSFGSIPRDGVKSLAPSLDTVGCLTRTVGDAALVASVLMSKPELRRLDYDGPPRIGIYRTPQWRHTLPETRDAMAQATETLARARAVVQEVDLPPECCALVQLQSDIMTYEASRSLALERERHASQISPGLLALLQGGDTIDEARHQANLQRSRDLYGRVSGWFDRFDVLLTPSAPGEAPFADQGTGDPLFGRVWTMFGLPCVHLPFATGPHGLPVGLQAVGRKGDDHRLLSIAKWMHDKLRPQG</sequence>
<accession>A0A1W6YEH5</accession>
<dbReference type="KEGG" id="bgv:CAL12_00595"/>